<sequence>MIDKLLKRPLELVEDNFKQPNGRAGRLIGHVMAKQHRTLTVWAIEHMEVRRSQRVLDIGCGGGMAVKLLSEQATQGFVAGVDYSAEMVRQSVRRNVDGVAAGRVEIKQGDAGELPYGDASFDQVSAIETFYFWPDPMRGLSEAYRVLKPGGQVSVTLEMSREAAEKPTAKQRLLGRRFTERSEREGLRILSGADLVEMLGKAGFRDARFVAEPLRSFGWVCALARK</sequence>
<evidence type="ECO:0000313" key="2">
    <source>
        <dbReference type="EMBL" id="PVE12194.1"/>
    </source>
</evidence>
<dbReference type="STRING" id="1440053.GCA_000718095_00361"/>
<accession>A0A2T7TAJ6</accession>
<protein>
    <submittedName>
        <fullName evidence="2">SAM-dependent methlyltransferase</fullName>
    </submittedName>
</protein>
<dbReference type="CDD" id="cd02440">
    <property type="entry name" value="AdoMet_MTases"/>
    <property type="match status" value="1"/>
</dbReference>
<keyword evidence="3" id="KW-1185">Reference proteome</keyword>
<gene>
    <name evidence="2" type="ORF">Y717_06165</name>
</gene>
<comment type="caution">
    <text evidence="2">The sequence shown here is derived from an EMBL/GenBank/DDBJ whole genome shotgun (WGS) entry which is preliminary data.</text>
</comment>
<keyword evidence="2" id="KW-0808">Transferase</keyword>
<dbReference type="GO" id="GO:0008757">
    <property type="term" value="F:S-adenosylmethionine-dependent methyltransferase activity"/>
    <property type="evidence" value="ECO:0007669"/>
    <property type="project" value="InterPro"/>
</dbReference>
<dbReference type="GeneID" id="95546430"/>
<dbReference type="Gene3D" id="3.40.50.150">
    <property type="entry name" value="Vaccinia Virus protein VP39"/>
    <property type="match status" value="1"/>
</dbReference>
<dbReference type="OrthoDB" id="9769602at2"/>
<name>A0A2T7TAJ6_9ACTN</name>
<dbReference type="InterPro" id="IPR029063">
    <property type="entry name" value="SAM-dependent_MTases_sf"/>
</dbReference>
<organism evidence="2 3">
    <name type="scientific">Streptomyces scopuliridis RB72</name>
    <dbReference type="NCBI Taxonomy" id="1440053"/>
    <lineage>
        <taxon>Bacteria</taxon>
        <taxon>Bacillati</taxon>
        <taxon>Actinomycetota</taxon>
        <taxon>Actinomycetes</taxon>
        <taxon>Kitasatosporales</taxon>
        <taxon>Streptomycetaceae</taxon>
        <taxon>Streptomyces</taxon>
    </lineage>
</organism>
<feature type="domain" description="Methyltransferase type 11" evidence="1">
    <location>
        <begin position="56"/>
        <end position="153"/>
    </location>
</feature>
<dbReference type="EMBL" id="AZSP01000122">
    <property type="protein sequence ID" value="PVE12194.1"/>
    <property type="molecule type" value="Genomic_DNA"/>
</dbReference>
<dbReference type="RefSeq" id="WP_051745340.1">
    <property type="nucleotide sequence ID" value="NZ_AZSP01000122.1"/>
</dbReference>
<dbReference type="PANTHER" id="PTHR43591">
    <property type="entry name" value="METHYLTRANSFERASE"/>
    <property type="match status" value="1"/>
</dbReference>
<reference evidence="2 3" key="1">
    <citation type="submission" date="2013-12" db="EMBL/GenBank/DDBJ databases">
        <title>Annotated genome of Streptomyces scopuliridis.</title>
        <authorList>
            <person name="Olson J.B."/>
        </authorList>
    </citation>
    <scope>NUCLEOTIDE SEQUENCE [LARGE SCALE GENOMIC DNA]</scope>
    <source>
        <strain evidence="2 3">RB72</strain>
    </source>
</reference>
<evidence type="ECO:0000313" key="3">
    <source>
        <dbReference type="Proteomes" id="UP000245992"/>
    </source>
</evidence>
<evidence type="ECO:0000259" key="1">
    <source>
        <dbReference type="Pfam" id="PF08241"/>
    </source>
</evidence>
<dbReference type="AlphaFoldDB" id="A0A2T7TAJ6"/>
<proteinExistence type="predicted"/>
<dbReference type="InterPro" id="IPR013216">
    <property type="entry name" value="Methyltransf_11"/>
</dbReference>
<dbReference type="SUPFAM" id="SSF53335">
    <property type="entry name" value="S-adenosyl-L-methionine-dependent methyltransferases"/>
    <property type="match status" value="1"/>
</dbReference>
<dbReference type="Proteomes" id="UP000245992">
    <property type="component" value="Unassembled WGS sequence"/>
</dbReference>
<dbReference type="Pfam" id="PF08241">
    <property type="entry name" value="Methyltransf_11"/>
    <property type="match status" value="1"/>
</dbReference>